<reference evidence="1 2" key="1">
    <citation type="submission" date="2021-02" db="EMBL/GenBank/DDBJ databases">
        <title>Paenibacillus tianjinensis sp. nov.</title>
        <authorList>
            <person name="Liu H."/>
        </authorList>
    </citation>
    <scope>NUCLEOTIDE SEQUENCE [LARGE SCALE GENOMIC DNA]</scope>
    <source>
        <strain evidence="1 2">TB2019</strain>
    </source>
</reference>
<dbReference type="Gene3D" id="1.50.10.10">
    <property type="match status" value="1"/>
</dbReference>
<accession>A0ABX7LAV9</accession>
<sequence>MLISAEQADMFCDWSPGTDSIVSYGSGRYHRESDREVPIIYGDYFFLEVILRLLDRDNLIW</sequence>
<dbReference type="EMBL" id="CP070969">
    <property type="protein sequence ID" value="QSF43127.1"/>
    <property type="molecule type" value="Genomic_DNA"/>
</dbReference>
<evidence type="ECO:0000313" key="2">
    <source>
        <dbReference type="Proteomes" id="UP000663452"/>
    </source>
</evidence>
<dbReference type="RefSeq" id="WP_206100780.1">
    <property type="nucleotide sequence ID" value="NZ_CP070969.1"/>
</dbReference>
<gene>
    <name evidence="1" type="ORF">JRJ22_17765</name>
</gene>
<dbReference type="InterPro" id="IPR012341">
    <property type="entry name" value="6hp_glycosidase-like_sf"/>
</dbReference>
<keyword evidence="2" id="KW-1185">Reference proteome</keyword>
<name>A0ABX7LAV9_9BACL</name>
<organism evidence="1 2">
    <name type="scientific">Paenibacillus tianjinensis</name>
    <dbReference type="NCBI Taxonomy" id="2810347"/>
    <lineage>
        <taxon>Bacteria</taxon>
        <taxon>Bacillati</taxon>
        <taxon>Bacillota</taxon>
        <taxon>Bacilli</taxon>
        <taxon>Bacillales</taxon>
        <taxon>Paenibacillaceae</taxon>
        <taxon>Paenibacillus</taxon>
    </lineage>
</organism>
<protein>
    <submittedName>
        <fullName evidence="1">Uncharacterized protein</fullName>
    </submittedName>
</protein>
<proteinExistence type="predicted"/>
<dbReference type="InterPro" id="IPR008928">
    <property type="entry name" value="6-hairpin_glycosidase_sf"/>
</dbReference>
<evidence type="ECO:0000313" key="1">
    <source>
        <dbReference type="EMBL" id="QSF43127.1"/>
    </source>
</evidence>
<dbReference type="Proteomes" id="UP000663452">
    <property type="component" value="Chromosome"/>
</dbReference>
<dbReference type="SUPFAM" id="SSF48208">
    <property type="entry name" value="Six-hairpin glycosidases"/>
    <property type="match status" value="1"/>
</dbReference>